<dbReference type="SMART" id="SM00014">
    <property type="entry name" value="acidPPc"/>
    <property type="match status" value="1"/>
</dbReference>
<feature type="transmembrane region" description="Helical" evidence="1">
    <location>
        <begin position="36"/>
        <end position="51"/>
    </location>
</feature>
<keyword evidence="4" id="KW-1185">Reference proteome</keyword>
<evidence type="ECO:0000259" key="2">
    <source>
        <dbReference type="SMART" id="SM00014"/>
    </source>
</evidence>
<organism evidence="3 4">
    <name type="scientific">Mesonia algae</name>
    <dbReference type="NCBI Taxonomy" id="213248"/>
    <lineage>
        <taxon>Bacteria</taxon>
        <taxon>Pseudomonadati</taxon>
        <taxon>Bacteroidota</taxon>
        <taxon>Flavobacteriia</taxon>
        <taxon>Flavobacteriales</taxon>
        <taxon>Flavobacteriaceae</taxon>
        <taxon>Mesonia</taxon>
    </lineage>
</organism>
<dbReference type="AlphaFoldDB" id="A0A2W7HY19"/>
<evidence type="ECO:0000256" key="1">
    <source>
        <dbReference type="SAM" id="Phobius"/>
    </source>
</evidence>
<keyword evidence="1" id="KW-0812">Transmembrane</keyword>
<feature type="transmembrane region" description="Helical" evidence="1">
    <location>
        <begin position="58"/>
        <end position="78"/>
    </location>
</feature>
<feature type="transmembrane region" description="Helical" evidence="1">
    <location>
        <begin position="105"/>
        <end position="127"/>
    </location>
</feature>
<sequence>MIGQIKQWDRDLFIYLNGLGVERFDAFWIFVTQEETWIPLYILLAILIILSHKGKNILIGLISFLASFAITFGLTRIIKATIARARPNNVDQFQEVIRILQEPTYYSFVSGHTSTSVAITTFVVLALRKKWKWVYIFYLWPFLFATSRVYVGVHYPSDLIGGAIVGLVCAFFVYYFYRKLIDTNLKNPSNG</sequence>
<dbReference type="Proteomes" id="UP000249542">
    <property type="component" value="Unassembled WGS sequence"/>
</dbReference>
<dbReference type="PANTHER" id="PTHR14969">
    <property type="entry name" value="SPHINGOSINE-1-PHOSPHATE PHOSPHOHYDROLASE"/>
    <property type="match status" value="1"/>
</dbReference>
<accession>A0A2W7HY19</accession>
<dbReference type="RefSeq" id="WP_111541228.1">
    <property type="nucleotide sequence ID" value="NZ_QKYV01000005.1"/>
</dbReference>
<gene>
    <name evidence="3" type="ORF">LX95_01929</name>
</gene>
<dbReference type="InterPro" id="IPR036938">
    <property type="entry name" value="PAP2/HPO_sf"/>
</dbReference>
<feature type="transmembrane region" description="Helical" evidence="1">
    <location>
        <begin position="159"/>
        <end position="177"/>
    </location>
</feature>
<protein>
    <submittedName>
        <fullName evidence="3">Undecaprenyl-diphosphatase</fullName>
    </submittedName>
</protein>
<feature type="transmembrane region" description="Helical" evidence="1">
    <location>
        <begin position="134"/>
        <end position="153"/>
    </location>
</feature>
<dbReference type="Gene3D" id="1.20.144.10">
    <property type="entry name" value="Phosphatidic acid phosphatase type 2/haloperoxidase"/>
    <property type="match status" value="1"/>
</dbReference>
<dbReference type="PANTHER" id="PTHR14969:SF13">
    <property type="entry name" value="AT30094P"/>
    <property type="match status" value="1"/>
</dbReference>
<name>A0A2W7HY19_9FLAO</name>
<dbReference type="SUPFAM" id="SSF48317">
    <property type="entry name" value="Acid phosphatase/Vanadium-dependent haloperoxidase"/>
    <property type="match status" value="1"/>
</dbReference>
<keyword evidence="1" id="KW-0472">Membrane</keyword>
<feature type="domain" description="Phosphatidic acid phosphatase type 2/haloperoxidase" evidence="2">
    <location>
        <begin position="59"/>
        <end position="174"/>
    </location>
</feature>
<comment type="caution">
    <text evidence="3">The sequence shown here is derived from an EMBL/GenBank/DDBJ whole genome shotgun (WGS) entry which is preliminary data.</text>
</comment>
<proteinExistence type="predicted"/>
<dbReference type="EMBL" id="QKYV01000005">
    <property type="protein sequence ID" value="PZW39571.1"/>
    <property type="molecule type" value="Genomic_DNA"/>
</dbReference>
<dbReference type="Pfam" id="PF01569">
    <property type="entry name" value="PAP2"/>
    <property type="match status" value="1"/>
</dbReference>
<evidence type="ECO:0000313" key="4">
    <source>
        <dbReference type="Proteomes" id="UP000249542"/>
    </source>
</evidence>
<dbReference type="InterPro" id="IPR000326">
    <property type="entry name" value="PAP2/HPO"/>
</dbReference>
<keyword evidence="1" id="KW-1133">Transmembrane helix</keyword>
<reference evidence="3 4" key="1">
    <citation type="submission" date="2018-06" db="EMBL/GenBank/DDBJ databases">
        <title>Genomic Encyclopedia of Archaeal and Bacterial Type Strains, Phase II (KMG-II): from individual species to whole genera.</title>
        <authorList>
            <person name="Goeker M."/>
        </authorList>
    </citation>
    <scope>NUCLEOTIDE SEQUENCE [LARGE SCALE GENOMIC DNA]</scope>
    <source>
        <strain evidence="3 4">DSM 15361</strain>
    </source>
</reference>
<evidence type="ECO:0000313" key="3">
    <source>
        <dbReference type="EMBL" id="PZW39571.1"/>
    </source>
</evidence>